<dbReference type="InParanoid" id="E3LGI8"/>
<dbReference type="HOGENOM" id="CLU_251066_0_0_1"/>
<evidence type="ECO:0000256" key="1">
    <source>
        <dbReference type="ARBA" id="ARBA00004300"/>
    </source>
</evidence>
<feature type="compositionally biased region" description="Low complexity" evidence="10">
    <location>
        <begin position="979"/>
        <end position="990"/>
    </location>
</feature>
<feature type="domain" description="TOG" evidence="11">
    <location>
        <begin position="645"/>
        <end position="880"/>
    </location>
</feature>
<evidence type="ECO:0000313" key="12">
    <source>
        <dbReference type="EMBL" id="EFO85688.1"/>
    </source>
</evidence>
<keyword evidence="7" id="KW-0131">Cell cycle</keyword>
<evidence type="ECO:0000256" key="10">
    <source>
        <dbReference type="SAM" id="MobiDB-lite"/>
    </source>
</evidence>
<feature type="compositionally biased region" description="Polar residues" evidence="10">
    <location>
        <begin position="1371"/>
        <end position="1381"/>
    </location>
</feature>
<dbReference type="GO" id="GO:0000776">
    <property type="term" value="C:kinetochore"/>
    <property type="evidence" value="ECO:0007669"/>
    <property type="project" value="EnsemblMetazoa"/>
</dbReference>
<feature type="region of interest" description="Disordered" evidence="10">
    <location>
        <begin position="871"/>
        <end position="924"/>
    </location>
</feature>
<evidence type="ECO:0000313" key="13">
    <source>
        <dbReference type="Proteomes" id="UP000008281"/>
    </source>
</evidence>
<keyword evidence="13" id="KW-1185">Reference proteome</keyword>
<dbReference type="InterPro" id="IPR045110">
    <property type="entry name" value="XMAP215"/>
</dbReference>
<dbReference type="GO" id="GO:0046785">
    <property type="term" value="P:microtubule polymerization"/>
    <property type="evidence" value="ECO:0007669"/>
    <property type="project" value="InterPro"/>
</dbReference>
<dbReference type="PROSITE" id="PS50077">
    <property type="entry name" value="HEAT_REPEAT"/>
    <property type="match status" value="2"/>
</dbReference>
<evidence type="ECO:0000256" key="9">
    <source>
        <dbReference type="PROSITE-ProRule" id="PRU00103"/>
    </source>
</evidence>
<comment type="similarity">
    <text evidence="8">Belongs to the TOG/XMAP215 family.</text>
</comment>
<dbReference type="FunFam" id="1.25.10.10:FF:000050">
    <property type="entry name" value="Cytoskeleton-associated protein 5 isoform X1"/>
    <property type="match status" value="1"/>
</dbReference>
<gene>
    <name evidence="12" type="primary">Cre-zyg-9</name>
    <name evidence="12" type="ORF">CRE_01963</name>
</gene>
<keyword evidence="2" id="KW-0963">Cytoplasm</keyword>
<evidence type="ECO:0000256" key="5">
    <source>
        <dbReference type="ARBA" id="ARBA00022776"/>
    </source>
</evidence>
<dbReference type="InterPro" id="IPR048491">
    <property type="entry name" value="XMAP215_CLASP_TOG"/>
</dbReference>
<evidence type="ECO:0000259" key="11">
    <source>
        <dbReference type="SMART" id="SM01349"/>
    </source>
</evidence>
<feature type="compositionally biased region" description="Acidic residues" evidence="10">
    <location>
        <begin position="568"/>
        <end position="578"/>
    </location>
</feature>
<dbReference type="GO" id="GO:0000212">
    <property type="term" value="P:meiotic spindle organization"/>
    <property type="evidence" value="ECO:0007669"/>
    <property type="project" value="EnsemblMetazoa"/>
</dbReference>
<dbReference type="GO" id="GO:0072687">
    <property type="term" value="C:meiotic spindle"/>
    <property type="evidence" value="ECO:0007669"/>
    <property type="project" value="EnsemblMetazoa"/>
</dbReference>
<dbReference type="OrthoDB" id="205662at2759"/>
<organism evidence="13">
    <name type="scientific">Caenorhabditis remanei</name>
    <name type="common">Caenorhabditis vulgaris</name>
    <dbReference type="NCBI Taxonomy" id="31234"/>
    <lineage>
        <taxon>Eukaryota</taxon>
        <taxon>Metazoa</taxon>
        <taxon>Ecdysozoa</taxon>
        <taxon>Nematoda</taxon>
        <taxon>Chromadorea</taxon>
        <taxon>Rhabditida</taxon>
        <taxon>Rhabditina</taxon>
        <taxon>Rhabditomorpha</taxon>
        <taxon>Rhabditoidea</taxon>
        <taxon>Rhabditidae</taxon>
        <taxon>Peloderinae</taxon>
        <taxon>Caenorhabditis</taxon>
    </lineage>
</organism>
<protein>
    <submittedName>
        <fullName evidence="12">CRE-ZYG-9 protein</fullName>
    </submittedName>
</protein>
<dbReference type="GO" id="GO:0009792">
    <property type="term" value="P:embryo development ending in birth or egg hatching"/>
    <property type="evidence" value="ECO:0007669"/>
    <property type="project" value="EnsemblMetazoa"/>
</dbReference>
<dbReference type="Pfam" id="PF21041">
    <property type="entry name" value="XMAP215_CLASP_TOG"/>
    <property type="match status" value="3"/>
</dbReference>
<feature type="domain" description="TOG" evidence="11">
    <location>
        <begin position="295"/>
        <end position="534"/>
    </location>
</feature>
<feature type="repeat" description="HEAT" evidence="9">
    <location>
        <begin position="184"/>
        <end position="222"/>
    </location>
</feature>
<dbReference type="InterPro" id="IPR011989">
    <property type="entry name" value="ARM-like"/>
</dbReference>
<dbReference type="GO" id="GO:0051301">
    <property type="term" value="P:cell division"/>
    <property type="evidence" value="ECO:0007669"/>
    <property type="project" value="UniProtKB-KW"/>
</dbReference>
<feature type="region of interest" description="Disordered" evidence="10">
    <location>
        <begin position="243"/>
        <end position="288"/>
    </location>
</feature>
<sequence>MSNWDYIDEVDIIPKLPPNFDELRESKKWQERKEALEALLKVLTDNERLSTKVSYAELIGNVQTVLAKDANINCQALAARCIGKFATGLRSKFSAFATPLLPVIFDKMKEKKPILREPLVDCAMEVGRTMVSLEAGQEDILAALAKPNPQIKQQTALFVAKQLDLLVPAKQPKGFIKVFYKLAVVPILGKLTGDADQDVREASLQGLGAIQRIIGDKNIKSLLGDLSSDEGKMKKIGENAEKSAAAFAEEQAKKAPAPSSSAPAASAPAASSGSSGAPSSAAPSAEPAVEADPWDFLDAFDVLSKMPDGFDTNLESKKWQERKEALEGLLQLLTANPKLDPKANYGALIERLQKVLEKDANINVAALAANCITGIANGLRTKFQAFAISVAPIIFEKFKEKKPTLRDPLVACIDAVVATSNLEALGEIVLAALGKPNPSIKTQTDLFLQRTFMKLNSQTMPKKTLKTLVPLLIKHSGDSDSEVRDASYAAMGAMMRAIGEKPSLQLLADIVTDNLKMGKIKEYHQKALAEAGPAEIAAMVQSIHKADAPPTTSAPPEKAAPPKRQVSEEETAEQEEEEPLKLPTGEKKKEEKKKAPTKENAENEPPVAPKSELLLNDNGEKAQRIKEEKQLKLVKWNFQAPTEEHITQLQTLLGNQAKVSLMSQLFHKDFKQHLAALDTLVRLVDTSPRSLLANSDLLFKWCTLRFFETNPAALIKVLELCKVLVELIRDTETPMSQEELTSFVPYLLLKTGEPKENMRTAVRDIINVLSDIVGPLKMTPMLLDALKSKNARQRSECLLVIESYIASTGISPLKALTVEKIVAPFVGDKDVNVRNAAINVLVACFRFEGDQMWKAAGRMADKDRSLVEERIKRSGAKPGSGVATSPPNGGPKIVVPQQQGSVVRRPASRSRTREPEPEDDYNEAVQSTTFSAGMKSGSRYALRDDVVSTAFNRLAENTNVVTPPQPPSVWPGNSFQMKRTNSSSSISSIDTSDQIQRSINNISSSLADVAQDAMYQVTYVLNQPEQRHLVDRKADLVFRASAAQLDMIIEDFSAGKDVTGTMEACSQMLFILMGGVEAEHGLEPLSASPETVKAIISSVLRCIIQIGSTDVGYAMARSLNRLAMRLVYRVELSNLLCGLILATIESIQQDNGITELISKLSSKWSEELEKRRAQLRASDIVDAFNKFYVCALAEKNMDINDVNVQVMDNYLERVILQQGDVVLDAARRLSTPHIHLTRMINKILQTMKERNIAPIMPGTLETRAPEEDDSVVVRTGVQVCVNNILRDLKNTSSYTEQLNKHVQSSDKCRNEYSVLINTHTMGEAIEELVSEQTIYGAPIFNNPNVVNSMTVSWKVNDLLGKKVEETPTTPPNASRMDTTFVGTPLSRGEGSNTITRTRGNMIRPKQRPTMSREQHDELRSRLQQAKFGK</sequence>
<feature type="region of interest" description="Disordered" evidence="10">
    <location>
        <begin position="958"/>
        <end position="990"/>
    </location>
</feature>
<dbReference type="GO" id="GO:0051010">
    <property type="term" value="F:microtubule plus-end binding"/>
    <property type="evidence" value="ECO:0007669"/>
    <property type="project" value="InterPro"/>
</dbReference>
<keyword evidence="4" id="KW-0677">Repeat</keyword>
<dbReference type="SUPFAM" id="SSF48371">
    <property type="entry name" value="ARM repeat"/>
    <property type="match status" value="1"/>
</dbReference>
<keyword evidence="6" id="KW-0206">Cytoskeleton</keyword>
<feature type="domain" description="TOG" evidence="11">
    <location>
        <begin position="5"/>
        <end position="253"/>
    </location>
</feature>
<dbReference type="GO" id="GO:0030951">
    <property type="term" value="P:establishment or maintenance of microtubule cytoskeleton polarity"/>
    <property type="evidence" value="ECO:0007669"/>
    <property type="project" value="InterPro"/>
</dbReference>
<evidence type="ECO:0000256" key="7">
    <source>
        <dbReference type="ARBA" id="ARBA00023306"/>
    </source>
</evidence>
<dbReference type="FunCoup" id="E3LGI8">
    <property type="interactions" value="2573"/>
</dbReference>
<name>E3LGI8_CAERE</name>
<dbReference type="OMA" id="RDTETPM"/>
<feature type="compositionally biased region" description="Basic and acidic residues" evidence="10">
    <location>
        <begin position="584"/>
        <end position="601"/>
    </location>
</feature>
<dbReference type="Proteomes" id="UP000008281">
    <property type="component" value="Unassembled WGS sequence"/>
</dbReference>
<keyword evidence="5" id="KW-0498">Mitosis</keyword>
<dbReference type="PANTHER" id="PTHR12609">
    <property type="entry name" value="MICROTUBULE ASSOCIATED PROTEIN XMAP215"/>
    <property type="match status" value="1"/>
</dbReference>
<comment type="subcellular location">
    <subcellularLocation>
        <location evidence="1">Cytoplasm</location>
        <location evidence="1">Cytoskeleton</location>
        <location evidence="1">Microtubule organizing center</location>
        <location evidence="1">Centrosome</location>
    </subcellularLocation>
</comment>
<evidence type="ECO:0000256" key="3">
    <source>
        <dbReference type="ARBA" id="ARBA00022618"/>
    </source>
</evidence>
<dbReference type="GO" id="GO:0061673">
    <property type="term" value="C:mitotic spindle astral microtubule"/>
    <property type="evidence" value="ECO:0007669"/>
    <property type="project" value="EnsemblMetazoa"/>
</dbReference>
<dbReference type="GO" id="GO:0005813">
    <property type="term" value="C:centrosome"/>
    <property type="evidence" value="ECO:0007669"/>
    <property type="project" value="UniProtKB-SubCell"/>
</dbReference>
<feature type="compositionally biased region" description="Basic and acidic residues" evidence="10">
    <location>
        <begin position="1410"/>
        <end position="1420"/>
    </location>
</feature>
<dbReference type="GO" id="GO:0061863">
    <property type="term" value="F:microtubule plus end polymerase"/>
    <property type="evidence" value="ECO:0007669"/>
    <property type="project" value="InterPro"/>
</dbReference>
<evidence type="ECO:0000256" key="2">
    <source>
        <dbReference type="ARBA" id="ARBA00022490"/>
    </source>
</evidence>
<dbReference type="eggNOG" id="KOG1820">
    <property type="taxonomic scope" value="Eukaryota"/>
</dbReference>
<keyword evidence="3" id="KW-0132">Cell division</keyword>
<feature type="repeat" description="HEAT" evidence="9">
    <location>
        <begin position="468"/>
        <end position="506"/>
    </location>
</feature>
<evidence type="ECO:0000256" key="8">
    <source>
        <dbReference type="ARBA" id="ARBA00025722"/>
    </source>
</evidence>
<reference evidence="12" key="1">
    <citation type="submission" date="2007-07" db="EMBL/GenBank/DDBJ databases">
        <title>PCAP assembly of the Caenorhabditis remanei genome.</title>
        <authorList>
            <consortium name="The Caenorhabditis remanei Sequencing Consortium"/>
            <person name="Wilson R.K."/>
        </authorList>
    </citation>
    <scope>NUCLEOTIDE SEQUENCE [LARGE SCALE GENOMIC DNA]</scope>
    <source>
        <strain evidence="12">PB4641</strain>
    </source>
</reference>
<dbReference type="GO" id="GO:0051231">
    <property type="term" value="P:spindle elongation"/>
    <property type="evidence" value="ECO:0007669"/>
    <property type="project" value="EnsemblMetazoa"/>
</dbReference>
<dbReference type="FunFam" id="1.25.10.10:FF:000019">
    <property type="entry name" value="Cytoskeleton-associated protein 5"/>
    <property type="match status" value="2"/>
</dbReference>
<proteinExistence type="inferred from homology"/>
<dbReference type="STRING" id="31234.E3LGI8"/>
<dbReference type="InterPro" id="IPR021133">
    <property type="entry name" value="HEAT_type_2"/>
</dbReference>
<feature type="region of interest" description="Disordered" evidence="10">
    <location>
        <begin position="1364"/>
        <end position="1429"/>
    </location>
</feature>
<dbReference type="GO" id="GO:0000922">
    <property type="term" value="C:spindle pole"/>
    <property type="evidence" value="ECO:0007669"/>
    <property type="project" value="EnsemblMetazoa"/>
</dbReference>
<dbReference type="InterPro" id="IPR034085">
    <property type="entry name" value="TOG"/>
</dbReference>
<dbReference type="GO" id="GO:1990498">
    <property type="term" value="C:mitotic spindle microtubule"/>
    <property type="evidence" value="ECO:0007669"/>
    <property type="project" value="EnsemblMetazoa"/>
</dbReference>
<accession>E3LGI8</accession>
<dbReference type="InterPro" id="IPR016024">
    <property type="entry name" value="ARM-type_fold"/>
</dbReference>
<dbReference type="SMART" id="SM01349">
    <property type="entry name" value="TOG"/>
    <property type="match status" value="3"/>
</dbReference>
<feature type="compositionally biased region" description="Polar residues" evidence="10">
    <location>
        <begin position="1389"/>
        <end position="1398"/>
    </location>
</feature>
<evidence type="ECO:0000256" key="4">
    <source>
        <dbReference type="ARBA" id="ARBA00022737"/>
    </source>
</evidence>
<feature type="region of interest" description="Disordered" evidence="10">
    <location>
        <begin position="546"/>
        <end position="615"/>
    </location>
</feature>
<evidence type="ECO:0000256" key="6">
    <source>
        <dbReference type="ARBA" id="ARBA00023212"/>
    </source>
</evidence>
<dbReference type="Gene3D" id="1.25.10.10">
    <property type="entry name" value="Leucine-rich Repeat Variant"/>
    <property type="match status" value="3"/>
</dbReference>
<dbReference type="EMBL" id="DS268408">
    <property type="protein sequence ID" value="EFO85688.1"/>
    <property type="molecule type" value="Genomic_DNA"/>
</dbReference>